<organism evidence="2 3">
    <name type="scientific">Actinopolyspora mzabensis</name>
    <dbReference type="NCBI Taxonomy" id="995066"/>
    <lineage>
        <taxon>Bacteria</taxon>
        <taxon>Bacillati</taxon>
        <taxon>Actinomycetota</taxon>
        <taxon>Actinomycetes</taxon>
        <taxon>Actinopolysporales</taxon>
        <taxon>Actinopolysporaceae</taxon>
        <taxon>Actinopolyspora</taxon>
    </lineage>
</organism>
<gene>
    <name evidence="2" type="ORF">SAMN04487820_107155</name>
</gene>
<keyword evidence="2" id="KW-0378">Hydrolase</keyword>
<dbReference type="GO" id="GO:0004519">
    <property type="term" value="F:endonuclease activity"/>
    <property type="evidence" value="ECO:0007669"/>
    <property type="project" value="UniProtKB-KW"/>
</dbReference>
<sequence length="192" mass="20768">MTALVQHEIGPFTIDDWHALPARADGSRLELLEGYWLVTPPPSGPHQWAEKQLVNLLDRAIASTPNALYAVGGIGVESGTERRTALIPDFVVLDTAPLGNSFGAEHVRLAGEIWSPGNTAREQRDKLDACAEAGIPFFWSVAQDGRGPTELVAYRLDEGRYAPATSVRLGDGPVHLEESPAPLELDIATLRL</sequence>
<dbReference type="InterPro" id="IPR008538">
    <property type="entry name" value="Uma2"/>
</dbReference>
<dbReference type="SUPFAM" id="SSF52980">
    <property type="entry name" value="Restriction endonuclease-like"/>
    <property type="match status" value="1"/>
</dbReference>
<accession>A0A1G9BH96</accession>
<dbReference type="Proteomes" id="UP000199213">
    <property type="component" value="Unassembled WGS sequence"/>
</dbReference>
<dbReference type="EMBL" id="FNFM01000007">
    <property type="protein sequence ID" value="SDK38898.1"/>
    <property type="molecule type" value="Genomic_DNA"/>
</dbReference>
<feature type="domain" description="Putative restriction endonuclease" evidence="1">
    <location>
        <begin position="15"/>
        <end position="173"/>
    </location>
</feature>
<dbReference type="Pfam" id="PF05685">
    <property type="entry name" value="Uma2"/>
    <property type="match status" value="1"/>
</dbReference>
<dbReference type="InterPro" id="IPR012296">
    <property type="entry name" value="Nuclease_put_TT1808"/>
</dbReference>
<evidence type="ECO:0000313" key="3">
    <source>
        <dbReference type="Proteomes" id="UP000199213"/>
    </source>
</evidence>
<dbReference type="RefSeq" id="WP_092628588.1">
    <property type="nucleotide sequence ID" value="NZ_FNFM01000007.1"/>
</dbReference>
<dbReference type="InterPro" id="IPR011335">
    <property type="entry name" value="Restrct_endonuc-II-like"/>
</dbReference>
<keyword evidence="2" id="KW-0255">Endonuclease</keyword>
<proteinExistence type="predicted"/>
<dbReference type="OrthoDB" id="9799703at2"/>
<dbReference type="AlphaFoldDB" id="A0A1G9BH96"/>
<dbReference type="CDD" id="cd06260">
    <property type="entry name" value="DUF820-like"/>
    <property type="match status" value="1"/>
</dbReference>
<dbReference type="Gene3D" id="3.90.1570.10">
    <property type="entry name" value="tt1808, chain A"/>
    <property type="match status" value="1"/>
</dbReference>
<keyword evidence="3" id="KW-1185">Reference proteome</keyword>
<name>A0A1G9BH96_ACTMZ</name>
<evidence type="ECO:0000259" key="1">
    <source>
        <dbReference type="Pfam" id="PF05685"/>
    </source>
</evidence>
<protein>
    <submittedName>
        <fullName evidence="2">Putative restriction endonuclease</fullName>
    </submittedName>
</protein>
<reference evidence="3" key="1">
    <citation type="submission" date="2016-10" db="EMBL/GenBank/DDBJ databases">
        <authorList>
            <person name="Varghese N."/>
            <person name="Submissions S."/>
        </authorList>
    </citation>
    <scope>NUCLEOTIDE SEQUENCE [LARGE SCALE GENOMIC DNA]</scope>
    <source>
        <strain evidence="3">DSM 45460</strain>
    </source>
</reference>
<keyword evidence="2" id="KW-0540">Nuclease</keyword>
<evidence type="ECO:0000313" key="2">
    <source>
        <dbReference type="EMBL" id="SDK38898.1"/>
    </source>
</evidence>